<sequence length="398" mass="44565">MQHTAGDTPARVSADAPIVGAGPTGLSPVPCVLGVVTARADRFRPVVAARRRPLEVHMGKSGRVFLRGITSETYGLKEFRRRQLTAPRVRDDSVVVDDAKVAHSGDSEQSRTWWRIGPGDDPFLTQSLQVHFVELPPHSSNHGHGHQNEAAFYILEGAGYEIHDDQRYEWAKDDLVLVHTDSVHRHFNPHDQTARCLVMKAKSLWMYLGLIQQGRSGPVEDEDRFGPREDWGAIWTPGVADRKKVVKPADTPWETTPLGRVRVLSSPRHTDVRTFSVDAFVLDIPAGSRSGKRWHMADEVLYVLSGEGYSLHWEVEAEIAERYYARVAKEPTRHEIKAGDTLYVPHNTVAQHFAADGTPLRLLSGQNRIFKHLGYDNVVYLENAPEYDDARTPANAEA</sequence>
<name>A0ABV5YTC1_9ACTN</name>
<evidence type="ECO:0000313" key="4">
    <source>
        <dbReference type="EMBL" id="MFB9838320.1"/>
    </source>
</evidence>
<dbReference type="InterPro" id="IPR006045">
    <property type="entry name" value="Cupin_1"/>
</dbReference>
<gene>
    <name evidence="4" type="ORF">ACFFNX_39825</name>
</gene>
<evidence type="ECO:0000259" key="3">
    <source>
        <dbReference type="Pfam" id="PF07883"/>
    </source>
</evidence>
<dbReference type="CDD" id="cd02208">
    <property type="entry name" value="cupin_RmlC-like"/>
    <property type="match status" value="1"/>
</dbReference>
<keyword evidence="1" id="KW-0479">Metal-binding</keyword>
<protein>
    <submittedName>
        <fullName evidence="4">Cupin domain-containing protein</fullName>
    </submittedName>
</protein>
<feature type="domain" description="Cupin type-2" evidence="3">
    <location>
        <begin position="132"/>
        <end position="199"/>
    </location>
</feature>
<dbReference type="Pfam" id="PF07883">
    <property type="entry name" value="Cupin_2"/>
    <property type="match status" value="1"/>
</dbReference>
<dbReference type="SUPFAM" id="SSF51182">
    <property type="entry name" value="RmlC-like cupins"/>
    <property type="match status" value="1"/>
</dbReference>
<dbReference type="RefSeq" id="WP_378211340.1">
    <property type="nucleotide sequence ID" value="NZ_JBHLZP010000495.1"/>
</dbReference>
<dbReference type="InterPro" id="IPR011051">
    <property type="entry name" value="RmlC_Cupin_sf"/>
</dbReference>
<proteinExistence type="predicted"/>
<dbReference type="InterPro" id="IPR014710">
    <property type="entry name" value="RmlC-like_jellyroll"/>
</dbReference>
<dbReference type="Gene3D" id="2.60.120.10">
    <property type="entry name" value="Jelly Rolls"/>
    <property type="match status" value="2"/>
</dbReference>
<dbReference type="PANTHER" id="PTHR35848">
    <property type="entry name" value="OXALATE-BINDING PROTEIN"/>
    <property type="match status" value="1"/>
</dbReference>
<dbReference type="Proteomes" id="UP001589627">
    <property type="component" value="Unassembled WGS sequence"/>
</dbReference>
<keyword evidence="5" id="KW-1185">Reference proteome</keyword>
<evidence type="ECO:0000313" key="5">
    <source>
        <dbReference type="Proteomes" id="UP001589627"/>
    </source>
</evidence>
<dbReference type="EMBL" id="JBHLZP010000495">
    <property type="protein sequence ID" value="MFB9838320.1"/>
    <property type="molecule type" value="Genomic_DNA"/>
</dbReference>
<dbReference type="Pfam" id="PF00190">
    <property type="entry name" value="Cupin_1"/>
    <property type="match status" value="1"/>
</dbReference>
<comment type="caution">
    <text evidence="4">The sequence shown here is derived from an EMBL/GenBank/DDBJ whole genome shotgun (WGS) entry which is preliminary data.</text>
</comment>
<feature type="domain" description="Cupin type-1" evidence="2">
    <location>
        <begin position="257"/>
        <end position="360"/>
    </location>
</feature>
<dbReference type="InterPro" id="IPR051610">
    <property type="entry name" value="GPI/OXD"/>
</dbReference>
<reference evidence="4 5" key="1">
    <citation type="submission" date="2024-09" db="EMBL/GenBank/DDBJ databases">
        <authorList>
            <person name="Sun Q."/>
            <person name="Mori K."/>
        </authorList>
    </citation>
    <scope>NUCLEOTIDE SEQUENCE [LARGE SCALE GENOMIC DNA]</scope>
    <source>
        <strain evidence="4 5">TBRC 0563</strain>
    </source>
</reference>
<organism evidence="4 5">
    <name type="scientific">Actinoallomurus acaciae</name>
    <dbReference type="NCBI Taxonomy" id="502577"/>
    <lineage>
        <taxon>Bacteria</taxon>
        <taxon>Bacillati</taxon>
        <taxon>Actinomycetota</taxon>
        <taxon>Actinomycetes</taxon>
        <taxon>Streptosporangiales</taxon>
        <taxon>Thermomonosporaceae</taxon>
        <taxon>Actinoallomurus</taxon>
    </lineage>
</organism>
<evidence type="ECO:0000256" key="1">
    <source>
        <dbReference type="ARBA" id="ARBA00022723"/>
    </source>
</evidence>
<dbReference type="InterPro" id="IPR013096">
    <property type="entry name" value="Cupin_2"/>
</dbReference>
<accession>A0ABV5YTC1</accession>
<evidence type="ECO:0000259" key="2">
    <source>
        <dbReference type="Pfam" id="PF00190"/>
    </source>
</evidence>